<evidence type="ECO:0000256" key="4">
    <source>
        <dbReference type="ARBA" id="ARBA00023163"/>
    </source>
</evidence>
<keyword evidence="2" id="KW-0805">Transcription regulation</keyword>
<reference evidence="6 7" key="1">
    <citation type="submission" date="2019-04" db="EMBL/GenBank/DDBJ databases">
        <title>Salinimonas iocasae sp. nov., a halophilic bacterium isolated from the outer tube casing of tubeworms in Okinawa Trough.</title>
        <authorList>
            <person name="Zhang H."/>
            <person name="Wang H."/>
            <person name="Li C."/>
        </authorList>
    </citation>
    <scope>NUCLEOTIDE SEQUENCE [LARGE SCALE GENOMIC DNA]</scope>
    <source>
        <strain evidence="6 7">KX18D6</strain>
    </source>
</reference>
<dbReference type="InterPro" id="IPR037402">
    <property type="entry name" value="YidZ_PBP2"/>
</dbReference>
<gene>
    <name evidence="6" type="ORF">FBQ74_09810</name>
</gene>
<dbReference type="PANTHER" id="PTHR30118:SF15">
    <property type="entry name" value="TRANSCRIPTIONAL REGULATORY PROTEIN"/>
    <property type="match status" value="1"/>
</dbReference>
<dbReference type="Pfam" id="PF00126">
    <property type="entry name" value="HTH_1"/>
    <property type="match status" value="1"/>
</dbReference>
<dbReference type="OrthoDB" id="6621790at2"/>
<dbReference type="EMBL" id="CP039852">
    <property type="protein sequence ID" value="QCZ93768.1"/>
    <property type="molecule type" value="Genomic_DNA"/>
</dbReference>
<keyword evidence="3" id="KW-0238">DNA-binding</keyword>
<dbReference type="InterPro" id="IPR050389">
    <property type="entry name" value="LysR-type_TF"/>
</dbReference>
<dbReference type="Pfam" id="PF03466">
    <property type="entry name" value="LysR_substrate"/>
    <property type="match status" value="1"/>
</dbReference>
<evidence type="ECO:0000259" key="5">
    <source>
        <dbReference type="PROSITE" id="PS50931"/>
    </source>
</evidence>
<protein>
    <submittedName>
        <fullName evidence="6">LysR family transcriptional regulator</fullName>
    </submittedName>
</protein>
<dbReference type="GO" id="GO:0003677">
    <property type="term" value="F:DNA binding"/>
    <property type="evidence" value="ECO:0007669"/>
    <property type="project" value="UniProtKB-KW"/>
</dbReference>
<keyword evidence="7" id="KW-1185">Reference proteome</keyword>
<dbReference type="SUPFAM" id="SSF46785">
    <property type="entry name" value="Winged helix' DNA-binding domain"/>
    <property type="match status" value="1"/>
</dbReference>
<dbReference type="SUPFAM" id="SSF53850">
    <property type="entry name" value="Periplasmic binding protein-like II"/>
    <property type="match status" value="1"/>
</dbReference>
<accession>A0A5B7YDY9</accession>
<dbReference type="Gene3D" id="3.40.190.10">
    <property type="entry name" value="Periplasmic binding protein-like II"/>
    <property type="match status" value="2"/>
</dbReference>
<dbReference type="Proteomes" id="UP000304912">
    <property type="component" value="Chromosome"/>
</dbReference>
<dbReference type="KEGG" id="salk:FBQ74_09810"/>
<proteinExistence type="inferred from homology"/>
<evidence type="ECO:0000313" key="6">
    <source>
        <dbReference type="EMBL" id="QCZ93768.1"/>
    </source>
</evidence>
<evidence type="ECO:0000256" key="1">
    <source>
        <dbReference type="ARBA" id="ARBA00009437"/>
    </source>
</evidence>
<evidence type="ECO:0000313" key="7">
    <source>
        <dbReference type="Proteomes" id="UP000304912"/>
    </source>
</evidence>
<dbReference type="InterPro" id="IPR000847">
    <property type="entry name" value="LysR_HTH_N"/>
</dbReference>
<dbReference type="GO" id="GO:0003700">
    <property type="term" value="F:DNA-binding transcription factor activity"/>
    <property type="evidence" value="ECO:0007669"/>
    <property type="project" value="InterPro"/>
</dbReference>
<name>A0A5B7YDY9_9ALTE</name>
<keyword evidence="4" id="KW-0804">Transcription</keyword>
<dbReference type="InterPro" id="IPR005119">
    <property type="entry name" value="LysR_subst-bd"/>
</dbReference>
<dbReference type="CDD" id="cd08417">
    <property type="entry name" value="PBP2_Nitroaromatics_like"/>
    <property type="match status" value="1"/>
</dbReference>
<dbReference type="RefSeq" id="WP_139756511.1">
    <property type="nucleotide sequence ID" value="NZ_CP039852.1"/>
</dbReference>
<dbReference type="InterPro" id="IPR036390">
    <property type="entry name" value="WH_DNA-bd_sf"/>
</dbReference>
<dbReference type="PANTHER" id="PTHR30118">
    <property type="entry name" value="HTH-TYPE TRANSCRIPTIONAL REGULATOR LEUO-RELATED"/>
    <property type="match status" value="1"/>
</dbReference>
<evidence type="ECO:0000256" key="2">
    <source>
        <dbReference type="ARBA" id="ARBA00023015"/>
    </source>
</evidence>
<sequence length="301" mass="33800">MHSKFDLNLFVVLTAIYREGSITAAAQHLNLTQPAVSHALSRLREMLNDPLFERHGRRMVPTGRCQQIMPDVQQSLDALHLSITTPWSGGLSSYSRTVKLGLRDILELSVLNPLMKKVSEYAPRVSIQSMHIPLEEMTESLCRGEIDIAVDAIVPTSADIQQQAVRAEPFVLLCRPGHPLGRRMTKTAYVTAQHVLISARRSLVNHVDMALAADGHHRQIAMVCEHYMAAADVALHSDLLLTVPDAYARQICRELPLEKHEIPVEISPLPVHMYWHTSTDNDPLLKTVRQWVEQTLQGAER</sequence>
<dbReference type="AlphaFoldDB" id="A0A5B7YDY9"/>
<dbReference type="PRINTS" id="PR00039">
    <property type="entry name" value="HTHLYSR"/>
</dbReference>
<organism evidence="6 7">
    <name type="scientific">Salinimonas iocasae</name>
    <dbReference type="NCBI Taxonomy" id="2572577"/>
    <lineage>
        <taxon>Bacteria</taxon>
        <taxon>Pseudomonadati</taxon>
        <taxon>Pseudomonadota</taxon>
        <taxon>Gammaproteobacteria</taxon>
        <taxon>Alteromonadales</taxon>
        <taxon>Alteromonadaceae</taxon>
        <taxon>Alteromonas/Salinimonas group</taxon>
        <taxon>Salinimonas</taxon>
    </lineage>
</organism>
<dbReference type="Gene3D" id="1.10.10.10">
    <property type="entry name" value="Winged helix-like DNA-binding domain superfamily/Winged helix DNA-binding domain"/>
    <property type="match status" value="1"/>
</dbReference>
<feature type="domain" description="HTH lysR-type" evidence="5">
    <location>
        <begin position="5"/>
        <end position="62"/>
    </location>
</feature>
<evidence type="ECO:0000256" key="3">
    <source>
        <dbReference type="ARBA" id="ARBA00023125"/>
    </source>
</evidence>
<dbReference type="InterPro" id="IPR036388">
    <property type="entry name" value="WH-like_DNA-bd_sf"/>
</dbReference>
<comment type="similarity">
    <text evidence="1">Belongs to the LysR transcriptional regulatory family.</text>
</comment>
<dbReference type="PROSITE" id="PS50931">
    <property type="entry name" value="HTH_LYSR"/>
    <property type="match status" value="1"/>
</dbReference>